<sequence length="183" mass="19357">KRSLSEDISQRVLPPPRQNQPPAAWMVVTGNVHYARDRAWFSTYRPVNVTLGTGGGLGTGAIANTYTSGPGENDGLQVCGVGTVVLEVGEGQEGSDNRGEGKGRRILLENVLHIPLALCNGFNPLLLGHGMECTPETWVGKDGSGRILWRAVPGLSGSRLLLNGENATGELVDGVDYILAVNV</sequence>
<gene>
    <name evidence="2" type="ORF">ASPZODRAFT_127943</name>
</gene>
<organism evidence="2 3">
    <name type="scientific">Penicilliopsis zonata CBS 506.65</name>
    <dbReference type="NCBI Taxonomy" id="1073090"/>
    <lineage>
        <taxon>Eukaryota</taxon>
        <taxon>Fungi</taxon>
        <taxon>Dikarya</taxon>
        <taxon>Ascomycota</taxon>
        <taxon>Pezizomycotina</taxon>
        <taxon>Eurotiomycetes</taxon>
        <taxon>Eurotiomycetidae</taxon>
        <taxon>Eurotiales</taxon>
        <taxon>Aspergillaceae</taxon>
        <taxon>Penicilliopsis</taxon>
    </lineage>
</organism>
<dbReference type="Proteomes" id="UP000184188">
    <property type="component" value="Unassembled WGS sequence"/>
</dbReference>
<dbReference type="AlphaFoldDB" id="A0A1L9SXD3"/>
<protein>
    <submittedName>
        <fullName evidence="2">Uncharacterized protein</fullName>
    </submittedName>
</protein>
<keyword evidence="3" id="KW-1185">Reference proteome</keyword>
<dbReference type="PANTHER" id="PTHR40628">
    <property type="entry name" value="CHROMO DOMAIN-CONTAINING PROTEIN"/>
    <property type="match status" value="1"/>
</dbReference>
<dbReference type="RefSeq" id="XP_022586319.1">
    <property type="nucleotide sequence ID" value="XM_022721876.1"/>
</dbReference>
<evidence type="ECO:0000313" key="3">
    <source>
        <dbReference type="Proteomes" id="UP000184188"/>
    </source>
</evidence>
<reference evidence="3" key="1">
    <citation type="journal article" date="2017" name="Genome Biol.">
        <title>Comparative genomics reveals high biological diversity and specific adaptations in the industrially and medically important fungal genus Aspergillus.</title>
        <authorList>
            <person name="de Vries R.P."/>
            <person name="Riley R."/>
            <person name="Wiebenga A."/>
            <person name="Aguilar-Osorio G."/>
            <person name="Amillis S."/>
            <person name="Uchima C.A."/>
            <person name="Anderluh G."/>
            <person name="Asadollahi M."/>
            <person name="Askin M."/>
            <person name="Barry K."/>
            <person name="Battaglia E."/>
            <person name="Bayram O."/>
            <person name="Benocci T."/>
            <person name="Braus-Stromeyer S.A."/>
            <person name="Caldana C."/>
            <person name="Canovas D."/>
            <person name="Cerqueira G.C."/>
            <person name="Chen F."/>
            <person name="Chen W."/>
            <person name="Choi C."/>
            <person name="Clum A."/>
            <person name="Dos Santos R.A."/>
            <person name="Damasio A.R."/>
            <person name="Diallinas G."/>
            <person name="Emri T."/>
            <person name="Fekete E."/>
            <person name="Flipphi M."/>
            <person name="Freyberg S."/>
            <person name="Gallo A."/>
            <person name="Gournas C."/>
            <person name="Habgood R."/>
            <person name="Hainaut M."/>
            <person name="Harispe M.L."/>
            <person name="Henrissat B."/>
            <person name="Hilden K.S."/>
            <person name="Hope R."/>
            <person name="Hossain A."/>
            <person name="Karabika E."/>
            <person name="Karaffa L."/>
            <person name="Karanyi Z."/>
            <person name="Krasevec N."/>
            <person name="Kuo A."/>
            <person name="Kusch H."/>
            <person name="LaButti K."/>
            <person name="Lagendijk E.L."/>
            <person name="Lapidus A."/>
            <person name="Levasseur A."/>
            <person name="Lindquist E."/>
            <person name="Lipzen A."/>
            <person name="Logrieco A.F."/>
            <person name="MacCabe A."/>
            <person name="Maekelae M.R."/>
            <person name="Malavazi I."/>
            <person name="Melin P."/>
            <person name="Meyer V."/>
            <person name="Mielnichuk N."/>
            <person name="Miskei M."/>
            <person name="Molnar A.P."/>
            <person name="Mule G."/>
            <person name="Ngan C.Y."/>
            <person name="Orejas M."/>
            <person name="Orosz E."/>
            <person name="Ouedraogo J.P."/>
            <person name="Overkamp K.M."/>
            <person name="Park H.-S."/>
            <person name="Perrone G."/>
            <person name="Piumi F."/>
            <person name="Punt P.J."/>
            <person name="Ram A.F."/>
            <person name="Ramon A."/>
            <person name="Rauscher S."/>
            <person name="Record E."/>
            <person name="Riano-Pachon D.M."/>
            <person name="Robert V."/>
            <person name="Roehrig J."/>
            <person name="Ruller R."/>
            <person name="Salamov A."/>
            <person name="Salih N.S."/>
            <person name="Samson R.A."/>
            <person name="Sandor E."/>
            <person name="Sanguinetti M."/>
            <person name="Schuetze T."/>
            <person name="Sepcic K."/>
            <person name="Shelest E."/>
            <person name="Sherlock G."/>
            <person name="Sophianopoulou V."/>
            <person name="Squina F.M."/>
            <person name="Sun H."/>
            <person name="Susca A."/>
            <person name="Todd R.B."/>
            <person name="Tsang A."/>
            <person name="Unkles S.E."/>
            <person name="van de Wiele N."/>
            <person name="van Rossen-Uffink D."/>
            <person name="Oliveira J.V."/>
            <person name="Vesth T.C."/>
            <person name="Visser J."/>
            <person name="Yu J.-H."/>
            <person name="Zhou M."/>
            <person name="Andersen M.R."/>
            <person name="Archer D.B."/>
            <person name="Baker S.E."/>
            <person name="Benoit I."/>
            <person name="Brakhage A.A."/>
            <person name="Braus G.H."/>
            <person name="Fischer R."/>
            <person name="Frisvad J.C."/>
            <person name="Goldman G.H."/>
            <person name="Houbraken J."/>
            <person name="Oakley B."/>
            <person name="Pocsi I."/>
            <person name="Scazzocchio C."/>
            <person name="Seiboth B."/>
            <person name="vanKuyk P.A."/>
            <person name="Wortman J."/>
            <person name="Dyer P.S."/>
            <person name="Grigoriev I.V."/>
        </authorList>
    </citation>
    <scope>NUCLEOTIDE SEQUENCE [LARGE SCALE GENOMIC DNA]</scope>
    <source>
        <strain evidence="3">CBS 506.65</strain>
    </source>
</reference>
<feature type="non-terminal residue" evidence="2">
    <location>
        <position position="1"/>
    </location>
</feature>
<feature type="region of interest" description="Disordered" evidence="1">
    <location>
        <begin position="1"/>
        <end position="22"/>
    </location>
</feature>
<dbReference type="PANTHER" id="PTHR40628:SF1">
    <property type="entry name" value="CHROMO DOMAIN-CONTAINING PROTEIN"/>
    <property type="match status" value="1"/>
</dbReference>
<feature type="non-terminal residue" evidence="2">
    <location>
        <position position="183"/>
    </location>
</feature>
<evidence type="ECO:0000313" key="2">
    <source>
        <dbReference type="EMBL" id="OJJ51809.1"/>
    </source>
</evidence>
<dbReference type="VEuPathDB" id="FungiDB:ASPZODRAFT_127943"/>
<dbReference type="EMBL" id="KV878336">
    <property type="protein sequence ID" value="OJJ51809.1"/>
    <property type="molecule type" value="Genomic_DNA"/>
</dbReference>
<dbReference type="GeneID" id="34608341"/>
<accession>A0A1L9SXD3</accession>
<dbReference type="OrthoDB" id="4232400at2759"/>
<dbReference type="STRING" id="1073090.A0A1L9SXD3"/>
<name>A0A1L9SXD3_9EURO</name>
<proteinExistence type="predicted"/>
<evidence type="ECO:0000256" key="1">
    <source>
        <dbReference type="SAM" id="MobiDB-lite"/>
    </source>
</evidence>